<protein>
    <submittedName>
        <fullName evidence="1">Uncharacterized protein</fullName>
    </submittedName>
</protein>
<organism evidence="1">
    <name type="scientific">Anguilla anguilla</name>
    <name type="common">European freshwater eel</name>
    <name type="synonym">Muraena anguilla</name>
    <dbReference type="NCBI Taxonomy" id="7936"/>
    <lineage>
        <taxon>Eukaryota</taxon>
        <taxon>Metazoa</taxon>
        <taxon>Chordata</taxon>
        <taxon>Craniata</taxon>
        <taxon>Vertebrata</taxon>
        <taxon>Euteleostomi</taxon>
        <taxon>Actinopterygii</taxon>
        <taxon>Neopterygii</taxon>
        <taxon>Teleostei</taxon>
        <taxon>Anguilliformes</taxon>
        <taxon>Anguillidae</taxon>
        <taxon>Anguilla</taxon>
    </lineage>
</organism>
<sequence length="50" mass="5446">MYKCTGPQPHKGLLVFIFTLNPSNRCVIHQTKRGKPSVVGCANISSSVKC</sequence>
<evidence type="ECO:0000313" key="1">
    <source>
        <dbReference type="EMBL" id="JAH08837.1"/>
    </source>
</evidence>
<dbReference type="EMBL" id="GBXM01099740">
    <property type="protein sequence ID" value="JAH08837.1"/>
    <property type="molecule type" value="Transcribed_RNA"/>
</dbReference>
<accession>A0A0E9PX45</accession>
<dbReference type="AlphaFoldDB" id="A0A0E9PX45"/>
<reference evidence="1" key="2">
    <citation type="journal article" date="2015" name="Fish Shellfish Immunol.">
        <title>Early steps in the European eel (Anguilla anguilla)-Vibrio vulnificus interaction in the gills: Role of the RtxA13 toxin.</title>
        <authorList>
            <person name="Callol A."/>
            <person name="Pajuelo D."/>
            <person name="Ebbesson L."/>
            <person name="Teles M."/>
            <person name="MacKenzie S."/>
            <person name="Amaro C."/>
        </authorList>
    </citation>
    <scope>NUCLEOTIDE SEQUENCE</scope>
</reference>
<reference evidence="1" key="1">
    <citation type="submission" date="2014-11" db="EMBL/GenBank/DDBJ databases">
        <authorList>
            <person name="Amaro Gonzalez C."/>
        </authorList>
    </citation>
    <scope>NUCLEOTIDE SEQUENCE</scope>
</reference>
<proteinExistence type="predicted"/>
<name>A0A0E9PX45_ANGAN</name>